<proteinExistence type="predicted"/>
<dbReference type="Gene3D" id="3.90.1720.10">
    <property type="entry name" value="endopeptidase domain like (from Nostoc punctiforme)"/>
    <property type="match status" value="1"/>
</dbReference>
<dbReference type="InterPro" id="IPR038765">
    <property type="entry name" value="Papain-like_cys_pep_sf"/>
</dbReference>
<dbReference type="InterPro" id="IPR013423">
    <property type="entry name" value="CHP02594"/>
</dbReference>
<dbReference type="Proteomes" id="UP000032582">
    <property type="component" value="Unassembled WGS sequence"/>
</dbReference>
<feature type="domain" description="Peptidase C51" evidence="1">
    <location>
        <begin position="45"/>
        <end position="118"/>
    </location>
</feature>
<dbReference type="PATRIC" id="fig|582.24.peg.7108"/>
<evidence type="ECO:0000313" key="2">
    <source>
        <dbReference type="EMBL" id="KJF75681.1"/>
    </source>
</evidence>
<evidence type="ECO:0000313" key="3">
    <source>
        <dbReference type="Proteomes" id="UP000032582"/>
    </source>
</evidence>
<dbReference type="SUPFAM" id="SSF54001">
    <property type="entry name" value="Cysteine proteinases"/>
    <property type="match status" value="1"/>
</dbReference>
<gene>
    <name evidence="2" type="ORF">UA45_22350</name>
</gene>
<dbReference type="NCBIfam" id="TIGR02594">
    <property type="entry name" value="TIGR02594 family protein"/>
    <property type="match status" value="1"/>
</dbReference>
<sequence length="161" mass="17221">MTTEPKWITEARKEIGVSEHTAAGSAAVDQMWIDSKLRGLVGTARKVPWCSGFVNACLERAGIRSTRSDSSRSYLTFGDALKEPVYGCIVTFSRTGGGHVGFVVGKTESGNLMVLGGNQSDAVNIKAFKTDRVTGYRWPSGVPLNARPLPVGNADLSVKES</sequence>
<protein>
    <recommendedName>
        <fullName evidence="1">Peptidase C51 domain-containing protein</fullName>
    </recommendedName>
</protein>
<dbReference type="Pfam" id="PF05257">
    <property type="entry name" value="CHAP"/>
    <property type="match status" value="1"/>
</dbReference>
<dbReference type="AlphaFoldDB" id="A0A0D8L3C0"/>
<reference evidence="2 3" key="1">
    <citation type="submission" date="2015-02" db="EMBL/GenBank/DDBJ databases">
        <title>Whole genome shotgun sequencing of cultured foodborne pathogen.</title>
        <authorList>
            <person name="Timme R."/>
            <person name="Allard M.W."/>
            <person name="Strain E."/>
            <person name="Evans P.S."/>
            <person name="Brown E."/>
        </authorList>
    </citation>
    <scope>NUCLEOTIDE SEQUENCE [LARGE SCALE GENOMIC DNA]</scope>
    <source>
        <strain evidence="2 3">GCSL-TSO-24</strain>
    </source>
</reference>
<dbReference type="EMBL" id="JZSH01000577">
    <property type="protein sequence ID" value="KJF75681.1"/>
    <property type="molecule type" value="Genomic_DNA"/>
</dbReference>
<comment type="caution">
    <text evidence="2">The sequence shown here is derived from an EMBL/GenBank/DDBJ whole genome shotgun (WGS) entry which is preliminary data.</text>
</comment>
<name>A0A0D8L3C0_MORMO</name>
<evidence type="ECO:0000259" key="1">
    <source>
        <dbReference type="Pfam" id="PF05257"/>
    </source>
</evidence>
<organism evidence="2 3">
    <name type="scientific">Morganella morganii</name>
    <name type="common">Proteus morganii</name>
    <dbReference type="NCBI Taxonomy" id="582"/>
    <lineage>
        <taxon>Bacteria</taxon>
        <taxon>Pseudomonadati</taxon>
        <taxon>Pseudomonadota</taxon>
        <taxon>Gammaproteobacteria</taxon>
        <taxon>Enterobacterales</taxon>
        <taxon>Morganellaceae</taxon>
        <taxon>Morganella</taxon>
    </lineage>
</organism>
<accession>A0A0D8L3C0</accession>
<dbReference type="InterPro" id="IPR007921">
    <property type="entry name" value="CHAP_dom"/>
</dbReference>